<dbReference type="SUPFAM" id="SSF52980">
    <property type="entry name" value="Restriction endonuclease-like"/>
    <property type="match status" value="1"/>
</dbReference>
<reference evidence="2 3" key="1">
    <citation type="submission" date="2016-10" db="EMBL/GenBank/DDBJ databases">
        <authorList>
            <person name="de Groot N.N."/>
        </authorList>
    </citation>
    <scope>NUCLEOTIDE SEQUENCE [LARGE SCALE GENOMIC DNA]</scope>
    <source>
        <strain evidence="2 3">DSM 1801</strain>
    </source>
</reference>
<dbReference type="InterPro" id="IPR006166">
    <property type="entry name" value="ERCC4_domain"/>
</dbReference>
<evidence type="ECO:0000313" key="3">
    <source>
        <dbReference type="Proteomes" id="UP000199800"/>
    </source>
</evidence>
<gene>
    <name evidence="2" type="ORF">SAMN04487772_10251</name>
</gene>
<dbReference type="InterPro" id="IPR011335">
    <property type="entry name" value="Restrct_endonuc-II-like"/>
</dbReference>
<dbReference type="GO" id="GO:0004518">
    <property type="term" value="F:nuclease activity"/>
    <property type="evidence" value="ECO:0007669"/>
    <property type="project" value="InterPro"/>
</dbReference>
<feature type="domain" description="ERCC4" evidence="1">
    <location>
        <begin position="5"/>
        <end position="172"/>
    </location>
</feature>
<protein>
    <recommendedName>
        <fullName evidence="1">ERCC4 domain-containing protein</fullName>
    </recommendedName>
</protein>
<evidence type="ECO:0000259" key="1">
    <source>
        <dbReference type="Pfam" id="PF02732"/>
    </source>
</evidence>
<dbReference type="GO" id="GO:0006259">
    <property type="term" value="P:DNA metabolic process"/>
    <property type="evidence" value="ECO:0007669"/>
    <property type="project" value="UniProtKB-ARBA"/>
</dbReference>
<dbReference type="AlphaFoldDB" id="A0A1H9YJG7"/>
<evidence type="ECO:0000313" key="2">
    <source>
        <dbReference type="EMBL" id="SES69185.1"/>
    </source>
</evidence>
<dbReference type="STRING" id="29364.SAMN04487772_10251"/>
<dbReference type="EMBL" id="FOHN01000002">
    <property type="protein sequence ID" value="SES69185.1"/>
    <property type="molecule type" value="Genomic_DNA"/>
</dbReference>
<dbReference type="GO" id="GO:0003677">
    <property type="term" value="F:DNA binding"/>
    <property type="evidence" value="ECO:0007669"/>
    <property type="project" value="InterPro"/>
</dbReference>
<dbReference type="RefSeq" id="WP_092475412.1">
    <property type="nucleotide sequence ID" value="NZ_FOHN01000002.1"/>
</dbReference>
<name>A0A1H9YJG7_9FIRM</name>
<accession>A0A1H9YJG7</accession>
<dbReference type="Gene3D" id="3.40.50.10130">
    <property type="match status" value="1"/>
</dbReference>
<sequence>MDIQVDSREKSKAIHKILSEFDNQGVRWYVSKLPWGDYMNLDNPRLIIDRKQNLTELTNNVIQDHKRFVSELEKAKEHGVKLIILVEHGGMIKSLDDVIWWKNPRSEKRVKGEDGKWHTELVVYKREIVDKRTNNKYTREFHPTTGLELYKILVTMQEKYDVSFQFCDKRQTGKRIIDILNNYKVV</sequence>
<keyword evidence="3" id="KW-1185">Reference proteome</keyword>
<dbReference type="OrthoDB" id="2046108at2"/>
<dbReference type="Proteomes" id="UP000199800">
    <property type="component" value="Unassembled WGS sequence"/>
</dbReference>
<organism evidence="2 3">
    <name type="scientific">[Clostridium] polysaccharolyticum</name>
    <dbReference type="NCBI Taxonomy" id="29364"/>
    <lineage>
        <taxon>Bacteria</taxon>
        <taxon>Bacillati</taxon>
        <taxon>Bacillota</taxon>
        <taxon>Clostridia</taxon>
        <taxon>Lachnospirales</taxon>
        <taxon>Lachnospiraceae</taxon>
    </lineage>
</organism>
<proteinExistence type="predicted"/>
<dbReference type="Pfam" id="PF02732">
    <property type="entry name" value="ERCC4"/>
    <property type="match status" value="1"/>
</dbReference>